<dbReference type="RefSeq" id="WP_176626610.1">
    <property type="nucleotide sequence ID" value="NZ_JABXXQ010000575.1"/>
</dbReference>
<dbReference type="InterPro" id="IPR057326">
    <property type="entry name" value="KR_dom"/>
</dbReference>
<dbReference type="Gene3D" id="3.40.50.720">
    <property type="entry name" value="NAD(P)-binding Rossmann-like Domain"/>
    <property type="match status" value="1"/>
</dbReference>
<dbReference type="SMART" id="SM00822">
    <property type="entry name" value="PKS_KR"/>
    <property type="match status" value="1"/>
</dbReference>
<dbReference type="FunFam" id="3.40.50.720:FF:000084">
    <property type="entry name" value="Short-chain dehydrogenase reductase"/>
    <property type="match status" value="1"/>
</dbReference>
<evidence type="ECO:0000313" key="5">
    <source>
        <dbReference type="EMBL" id="NVN31966.1"/>
    </source>
</evidence>
<evidence type="ECO:0000313" key="4">
    <source>
        <dbReference type="EMBL" id="MBB3175616.1"/>
    </source>
</evidence>
<keyword evidence="6" id="KW-1185">Reference proteome</keyword>
<dbReference type="GO" id="GO:0016614">
    <property type="term" value="F:oxidoreductase activity, acting on CH-OH group of donors"/>
    <property type="evidence" value="ECO:0007669"/>
    <property type="project" value="UniProtKB-ARBA"/>
</dbReference>
<feature type="domain" description="Ketoreductase" evidence="3">
    <location>
        <begin position="7"/>
        <end position="191"/>
    </location>
</feature>
<dbReference type="PRINTS" id="PR00080">
    <property type="entry name" value="SDRFAMILY"/>
</dbReference>
<accession>A0A850NW37</accession>
<protein>
    <submittedName>
        <fullName evidence="4">NAD(P)-dependent dehydrogenase (Short-subunit alcohol dehydrogenase family)</fullName>
    </submittedName>
    <submittedName>
        <fullName evidence="5">SDR family oxidoreductase</fullName>
    </submittedName>
</protein>
<dbReference type="Pfam" id="PF13561">
    <property type="entry name" value="adh_short_C2"/>
    <property type="match status" value="1"/>
</dbReference>
<dbReference type="SUPFAM" id="SSF51735">
    <property type="entry name" value="NAD(P)-binding Rossmann-fold domains"/>
    <property type="match status" value="1"/>
</dbReference>
<name>A0A850NW37_9PROT</name>
<dbReference type="Proteomes" id="UP000557688">
    <property type="component" value="Unassembled WGS sequence"/>
</dbReference>
<organism evidence="5 7">
    <name type="scientific">Endobacter medicaginis</name>
    <dbReference type="NCBI Taxonomy" id="1181271"/>
    <lineage>
        <taxon>Bacteria</taxon>
        <taxon>Pseudomonadati</taxon>
        <taxon>Pseudomonadota</taxon>
        <taxon>Alphaproteobacteria</taxon>
        <taxon>Acetobacterales</taxon>
        <taxon>Acetobacteraceae</taxon>
        <taxon>Endobacter</taxon>
    </lineage>
</organism>
<dbReference type="Proteomes" id="UP000565205">
    <property type="component" value="Unassembled WGS sequence"/>
</dbReference>
<dbReference type="EMBL" id="JABXXQ010000575">
    <property type="protein sequence ID" value="NVN31966.1"/>
    <property type="molecule type" value="Genomic_DNA"/>
</dbReference>
<dbReference type="InterPro" id="IPR036291">
    <property type="entry name" value="NAD(P)-bd_dom_sf"/>
</dbReference>
<dbReference type="PANTHER" id="PTHR48107">
    <property type="entry name" value="NADPH-DEPENDENT ALDEHYDE REDUCTASE-LIKE PROTEIN, CHLOROPLASTIC-RELATED"/>
    <property type="match status" value="1"/>
</dbReference>
<dbReference type="InterPro" id="IPR002347">
    <property type="entry name" value="SDR_fam"/>
</dbReference>
<dbReference type="AlphaFoldDB" id="A0A850NW37"/>
<dbReference type="EMBL" id="JACHXV010000059">
    <property type="protein sequence ID" value="MBB3175616.1"/>
    <property type="molecule type" value="Genomic_DNA"/>
</dbReference>
<reference evidence="5 7" key="1">
    <citation type="submission" date="2020-06" db="EMBL/GenBank/DDBJ databases">
        <title>Description of novel acetic acid bacteria.</title>
        <authorList>
            <person name="Sombolestani A."/>
        </authorList>
    </citation>
    <scope>NUCLEOTIDE SEQUENCE [LARGE SCALE GENOMIC DNA]</scope>
    <source>
        <strain evidence="5 7">LMG 26838</strain>
    </source>
</reference>
<evidence type="ECO:0000313" key="7">
    <source>
        <dbReference type="Proteomes" id="UP000565205"/>
    </source>
</evidence>
<keyword evidence="2" id="KW-0560">Oxidoreductase</keyword>
<reference evidence="4 6" key="2">
    <citation type="submission" date="2020-08" db="EMBL/GenBank/DDBJ databases">
        <title>Genomic Encyclopedia of Type Strains, Phase III (KMG-III): the genomes of soil and plant-associated and newly described type strains.</title>
        <authorList>
            <person name="Whitman W."/>
        </authorList>
    </citation>
    <scope>NUCLEOTIDE SEQUENCE [LARGE SCALE GENOMIC DNA]</scope>
    <source>
        <strain evidence="4 6">CECT 8088</strain>
    </source>
</reference>
<evidence type="ECO:0000256" key="1">
    <source>
        <dbReference type="ARBA" id="ARBA00006484"/>
    </source>
</evidence>
<proteinExistence type="inferred from homology"/>
<comment type="caution">
    <text evidence="5">The sequence shown here is derived from an EMBL/GenBank/DDBJ whole genome shotgun (WGS) entry which is preliminary data.</text>
</comment>
<comment type="similarity">
    <text evidence="1">Belongs to the short-chain dehydrogenases/reductases (SDR) family.</text>
</comment>
<gene>
    <name evidence="4" type="ORF">FHR90_003478</name>
    <name evidence="5" type="ORF">HUK83_16695</name>
</gene>
<dbReference type="PRINTS" id="PR00081">
    <property type="entry name" value="GDHRDH"/>
</dbReference>
<dbReference type="PANTHER" id="PTHR48107:SF7">
    <property type="entry name" value="RE15974P"/>
    <property type="match status" value="1"/>
</dbReference>
<evidence type="ECO:0000259" key="3">
    <source>
        <dbReference type="SMART" id="SM00822"/>
    </source>
</evidence>
<evidence type="ECO:0000256" key="2">
    <source>
        <dbReference type="ARBA" id="ARBA00023002"/>
    </source>
</evidence>
<evidence type="ECO:0000313" key="6">
    <source>
        <dbReference type="Proteomes" id="UP000557688"/>
    </source>
</evidence>
<dbReference type="CDD" id="cd05233">
    <property type="entry name" value="SDR_c"/>
    <property type="match status" value="1"/>
</dbReference>
<sequence length="246" mass="25476">MTELAGKRALVTGGSRGIGAAIAVELARRGANVAISYERAVDRAQGIVAQIEEEARRGVAIQADAADPQAIRSLVNQAAMEFGGLDILVNNAGTFRGGPIAELSLDDIDTLLHVNIRGVVLTAQAAIPRLSDGGRIITIGSNVAERVPFPNLTMYALTKSAHLAFTRGLAQELASRNITVNLVQPGPIETELNPADGALADTNRGLTALKRYGTAYEIAAVVGFVASPAASFMTGSIVTADGGFNA</sequence>